<reference evidence="2 3" key="2">
    <citation type="journal article" date="2015" name="Stand. Genomic Sci.">
        <title>High quality draft genomic sequence of Flavobacterium enshiense DK69(T) and comparison among Flavobacterium genomes.</title>
        <authorList>
            <person name="Zeng Z."/>
            <person name="Chen C."/>
            <person name="Du H."/>
            <person name="Wang G."/>
            <person name="Li M."/>
        </authorList>
    </citation>
    <scope>NUCLEOTIDE SEQUENCE [LARGE SCALE GENOMIC DNA]</scope>
    <source>
        <strain evidence="2 3">DK69</strain>
    </source>
</reference>
<dbReference type="AlphaFoldDB" id="V6SFQ1"/>
<reference evidence="3" key="1">
    <citation type="submission" date="2013-09" db="EMBL/GenBank/DDBJ databases">
        <authorList>
            <person name="Zeng Z."/>
            <person name="Chen C."/>
        </authorList>
    </citation>
    <scope>NUCLEOTIDE SEQUENCE [LARGE SCALE GENOMIC DNA]</scope>
    <source>
        <strain evidence="3">DK69</strain>
    </source>
</reference>
<dbReference type="InterPro" id="IPR007165">
    <property type="entry name" value="Phage_holin_4_2"/>
</dbReference>
<proteinExistence type="predicted"/>
<sequence>MKNLLVRLLITTILIIVLSYFLPGIDVTFKAALITAVVLGLLNTFLKPILVFFTLPITLMTLGLFLLVINTFMVLLADYLIDDFTVKPNIFVNAFIFSVVLSLSQWFLNLFVKD</sequence>
<dbReference type="EMBL" id="JRLZ01000004">
    <property type="protein sequence ID" value="KGO96536.1"/>
    <property type="molecule type" value="Genomic_DNA"/>
</dbReference>
<dbReference type="Proteomes" id="UP000030149">
    <property type="component" value="Unassembled WGS sequence"/>
</dbReference>
<organism evidence="2 3">
    <name type="scientific">Flavobacterium enshiense DK69</name>
    <dbReference type="NCBI Taxonomy" id="1107311"/>
    <lineage>
        <taxon>Bacteria</taxon>
        <taxon>Pseudomonadati</taxon>
        <taxon>Bacteroidota</taxon>
        <taxon>Flavobacteriia</taxon>
        <taxon>Flavobacteriales</taxon>
        <taxon>Flavobacteriaceae</taxon>
        <taxon>Flavobacterium</taxon>
    </lineage>
</organism>
<dbReference type="PANTHER" id="PTHR37309:SF1">
    <property type="entry name" value="SLR0284 PROTEIN"/>
    <property type="match status" value="1"/>
</dbReference>
<keyword evidence="1" id="KW-1133">Transmembrane helix</keyword>
<feature type="transmembrane region" description="Helical" evidence="1">
    <location>
        <begin position="5"/>
        <end position="22"/>
    </location>
</feature>
<accession>V6SFQ1</accession>
<dbReference type="STRING" id="1107311.Q767_06485"/>
<dbReference type="eggNOG" id="COG1950">
    <property type="taxonomic scope" value="Bacteria"/>
</dbReference>
<evidence type="ECO:0000256" key="1">
    <source>
        <dbReference type="SAM" id="Phobius"/>
    </source>
</evidence>
<dbReference type="Pfam" id="PF04020">
    <property type="entry name" value="Phage_holin_4_2"/>
    <property type="match status" value="1"/>
</dbReference>
<keyword evidence="3" id="KW-1185">Reference proteome</keyword>
<comment type="caution">
    <text evidence="2">The sequence shown here is derived from an EMBL/GenBank/DDBJ whole genome shotgun (WGS) entry which is preliminary data.</text>
</comment>
<protein>
    <submittedName>
        <fullName evidence="2">Membrane protein</fullName>
    </submittedName>
</protein>
<keyword evidence="1" id="KW-0472">Membrane</keyword>
<name>V6SFQ1_9FLAO</name>
<dbReference type="PATRIC" id="fig|1107311.3.peg.1356"/>
<dbReference type="PANTHER" id="PTHR37309">
    <property type="entry name" value="SLR0284 PROTEIN"/>
    <property type="match status" value="1"/>
</dbReference>
<feature type="transmembrane region" description="Helical" evidence="1">
    <location>
        <begin position="53"/>
        <end position="77"/>
    </location>
</feature>
<dbReference type="OrthoDB" id="6402664at2"/>
<dbReference type="RefSeq" id="WP_023573389.1">
    <property type="nucleotide sequence ID" value="NZ_AVCS01000009.1"/>
</dbReference>
<feature type="transmembrane region" description="Helical" evidence="1">
    <location>
        <begin position="28"/>
        <end position="46"/>
    </location>
</feature>
<gene>
    <name evidence="2" type="ORF">Q767_06485</name>
</gene>
<evidence type="ECO:0000313" key="3">
    <source>
        <dbReference type="Proteomes" id="UP000030149"/>
    </source>
</evidence>
<feature type="transmembrane region" description="Helical" evidence="1">
    <location>
        <begin position="89"/>
        <end position="112"/>
    </location>
</feature>
<evidence type="ECO:0000313" key="2">
    <source>
        <dbReference type="EMBL" id="KGO96536.1"/>
    </source>
</evidence>
<keyword evidence="1" id="KW-0812">Transmembrane</keyword>